<sequence length="201" mass="23021">MSRFDTTYSSLYIPPCLDCEDQLRTVRTRSKESLENNCKSCTNLLKQVKCSREPASKRVTLAVESLENIDCKSIASRVLHRCRCVQQNCCCHEKENFSKESIRTHSRCCKFNTPSDKKNTKLCACQKDSCQRLQRARESRIKSIHSPVCRCRAASPIAGSSRNDNSLLCVRKIELEKLRDEAIHGRRPCRCRSSSSRKLSQ</sequence>
<dbReference type="EMBL" id="AXCN02001479">
    <property type="status" value="NOT_ANNOTATED_CDS"/>
    <property type="molecule type" value="Genomic_DNA"/>
</dbReference>
<keyword evidence="2" id="KW-1185">Reference proteome</keyword>
<evidence type="ECO:0000313" key="2">
    <source>
        <dbReference type="Proteomes" id="UP000075886"/>
    </source>
</evidence>
<dbReference type="EMBL" id="AXCN02001480">
    <property type="status" value="NOT_ANNOTATED_CDS"/>
    <property type="molecule type" value="Genomic_DNA"/>
</dbReference>
<name>A0A182QEF4_9DIPT</name>
<dbReference type="EnsemblMetazoa" id="AFAF008477-RA">
    <property type="protein sequence ID" value="AFAF008477-PA"/>
    <property type="gene ID" value="AFAF008477"/>
</dbReference>
<protein>
    <submittedName>
        <fullName evidence="1">Uncharacterized protein</fullName>
    </submittedName>
</protein>
<reference evidence="1" key="2">
    <citation type="submission" date="2020-05" db="UniProtKB">
        <authorList>
            <consortium name="EnsemblMetazoa"/>
        </authorList>
    </citation>
    <scope>IDENTIFICATION</scope>
    <source>
        <strain evidence="1">FAR1</strain>
    </source>
</reference>
<dbReference type="VEuPathDB" id="VectorBase:AFAF008477"/>
<organism evidence="1 2">
    <name type="scientific">Anopheles farauti</name>
    <dbReference type="NCBI Taxonomy" id="69004"/>
    <lineage>
        <taxon>Eukaryota</taxon>
        <taxon>Metazoa</taxon>
        <taxon>Ecdysozoa</taxon>
        <taxon>Arthropoda</taxon>
        <taxon>Hexapoda</taxon>
        <taxon>Insecta</taxon>
        <taxon>Pterygota</taxon>
        <taxon>Neoptera</taxon>
        <taxon>Endopterygota</taxon>
        <taxon>Diptera</taxon>
        <taxon>Nematocera</taxon>
        <taxon>Culicoidea</taxon>
        <taxon>Culicidae</taxon>
        <taxon>Anophelinae</taxon>
        <taxon>Anopheles</taxon>
    </lineage>
</organism>
<reference evidence="2" key="1">
    <citation type="submission" date="2014-01" db="EMBL/GenBank/DDBJ databases">
        <title>The Genome Sequence of Anopheles farauti FAR1 (V2).</title>
        <authorList>
            <consortium name="The Broad Institute Genomics Platform"/>
            <person name="Neafsey D.E."/>
            <person name="Besansky N."/>
            <person name="Howell P."/>
            <person name="Walton C."/>
            <person name="Young S.K."/>
            <person name="Zeng Q."/>
            <person name="Gargeya S."/>
            <person name="Fitzgerald M."/>
            <person name="Haas B."/>
            <person name="Abouelleil A."/>
            <person name="Allen A.W."/>
            <person name="Alvarado L."/>
            <person name="Arachchi H.M."/>
            <person name="Berlin A.M."/>
            <person name="Chapman S.B."/>
            <person name="Gainer-Dewar J."/>
            <person name="Goldberg J."/>
            <person name="Griggs A."/>
            <person name="Gujja S."/>
            <person name="Hansen M."/>
            <person name="Howarth C."/>
            <person name="Imamovic A."/>
            <person name="Ireland A."/>
            <person name="Larimer J."/>
            <person name="McCowan C."/>
            <person name="Murphy C."/>
            <person name="Pearson M."/>
            <person name="Poon T.W."/>
            <person name="Priest M."/>
            <person name="Roberts A."/>
            <person name="Saif S."/>
            <person name="Shea T."/>
            <person name="Sisk P."/>
            <person name="Sykes S."/>
            <person name="Wortman J."/>
            <person name="Nusbaum C."/>
            <person name="Birren B."/>
        </authorList>
    </citation>
    <scope>NUCLEOTIDE SEQUENCE [LARGE SCALE GENOMIC DNA]</scope>
    <source>
        <strain evidence="2">FAR1</strain>
    </source>
</reference>
<dbReference type="Proteomes" id="UP000075886">
    <property type="component" value="Unassembled WGS sequence"/>
</dbReference>
<accession>A0A182QEF4</accession>
<evidence type="ECO:0000313" key="1">
    <source>
        <dbReference type="EnsemblMetazoa" id="AFAF008477-PA"/>
    </source>
</evidence>
<proteinExistence type="predicted"/>
<dbReference type="AlphaFoldDB" id="A0A182QEF4"/>